<evidence type="ECO:0000256" key="1">
    <source>
        <dbReference type="SAM" id="MobiDB-lite"/>
    </source>
</evidence>
<evidence type="ECO:0008006" key="4">
    <source>
        <dbReference type="Google" id="ProtNLM"/>
    </source>
</evidence>
<proteinExistence type="predicted"/>
<organism evidence="2 3">
    <name type="scientific">Noviherbaspirillum sedimenti</name>
    <dbReference type="NCBI Taxonomy" id="2320865"/>
    <lineage>
        <taxon>Bacteria</taxon>
        <taxon>Pseudomonadati</taxon>
        <taxon>Pseudomonadota</taxon>
        <taxon>Betaproteobacteria</taxon>
        <taxon>Burkholderiales</taxon>
        <taxon>Oxalobacteraceae</taxon>
        <taxon>Noviherbaspirillum</taxon>
    </lineage>
</organism>
<comment type="caution">
    <text evidence="2">The sequence shown here is derived from an EMBL/GenBank/DDBJ whole genome shotgun (WGS) entry which is preliminary data.</text>
</comment>
<dbReference type="AlphaFoldDB" id="A0A3A3G2Z4"/>
<reference evidence="3" key="1">
    <citation type="submission" date="2018-09" db="EMBL/GenBank/DDBJ databases">
        <authorList>
            <person name="Zhu H."/>
        </authorList>
    </citation>
    <scope>NUCLEOTIDE SEQUENCE [LARGE SCALE GENOMIC DNA]</scope>
    <source>
        <strain evidence="3">K1S02-23</strain>
    </source>
</reference>
<accession>A0A3A3G2Z4</accession>
<dbReference type="Proteomes" id="UP000266327">
    <property type="component" value="Unassembled WGS sequence"/>
</dbReference>
<evidence type="ECO:0000313" key="2">
    <source>
        <dbReference type="EMBL" id="RJG02853.1"/>
    </source>
</evidence>
<feature type="compositionally biased region" description="Low complexity" evidence="1">
    <location>
        <begin position="154"/>
        <end position="163"/>
    </location>
</feature>
<dbReference type="EMBL" id="QYUQ01000002">
    <property type="protein sequence ID" value="RJG02853.1"/>
    <property type="molecule type" value="Genomic_DNA"/>
</dbReference>
<feature type="region of interest" description="Disordered" evidence="1">
    <location>
        <begin position="141"/>
        <end position="184"/>
    </location>
</feature>
<protein>
    <recommendedName>
        <fullName evidence="4">DNA-binding protein</fullName>
    </recommendedName>
</protein>
<keyword evidence="3" id="KW-1185">Reference proteome</keyword>
<evidence type="ECO:0000313" key="3">
    <source>
        <dbReference type="Proteomes" id="UP000266327"/>
    </source>
</evidence>
<name>A0A3A3G2Z4_9BURK</name>
<sequence>MFWHLFHNMALVSISDAAKLVRKARATLTRDIENGHLTKTVLQDGDIRIDTAELLRAYGRLHNPQAAPKETRRITGDKTKIALLEERNRSLERVIVLEAELRRIKDQVTNELRARLADKDHLIKILESKVMFLEYDKQTRQVPTLEPEQPAPARPTASSPPAATERRRRRAGRGGWWRSIFGSE</sequence>
<gene>
    <name evidence="2" type="ORF">D3878_15750</name>
</gene>